<feature type="non-terminal residue" evidence="1">
    <location>
        <position position="87"/>
    </location>
</feature>
<reference evidence="1 2" key="1">
    <citation type="submission" date="2018-11" db="EMBL/GenBank/DDBJ databases">
        <authorList>
            <consortium name="Pathogen Informatics"/>
        </authorList>
    </citation>
    <scope>NUCLEOTIDE SEQUENCE [LARGE SCALE GENOMIC DNA]</scope>
</reference>
<dbReference type="Proteomes" id="UP000280834">
    <property type="component" value="Unassembled WGS sequence"/>
</dbReference>
<protein>
    <submittedName>
        <fullName evidence="1">Uncharacterized protein</fullName>
    </submittedName>
</protein>
<evidence type="ECO:0000313" key="1">
    <source>
        <dbReference type="EMBL" id="VDO11236.1"/>
    </source>
</evidence>
<organism evidence="1 2">
    <name type="scientific">Brugia timori</name>
    <dbReference type="NCBI Taxonomy" id="42155"/>
    <lineage>
        <taxon>Eukaryota</taxon>
        <taxon>Metazoa</taxon>
        <taxon>Ecdysozoa</taxon>
        <taxon>Nematoda</taxon>
        <taxon>Chromadorea</taxon>
        <taxon>Rhabditida</taxon>
        <taxon>Spirurina</taxon>
        <taxon>Spiruromorpha</taxon>
        <taxon>Filarioidea</taxon>
        <taxon>Onchocercidae</taxon>
        <taxon>Brugia</taxon>
    </lineage>
</organism>
<evidence type="ECO:0000313" key="2">
    <source>
        <dbReference type="Proteomes" id="UP000280834"/>
    </source>
</evidence>
<dbReference type="AlphaFoldDB" id="A0A3P7SSF3"/>
<proteinExistence type="predicted"/>
<accession>A0A3P7SSF3</accession>
<keyword evidence="2" id="KW-1185">Reference proteome</keyword>
<dbReference type="EMBL" id="UZAG01001423">
    <property type="protein sequence ID" value="VDO11236.1"/>
    <property type="molecule type" value="Genomic_DNA"/>
</dbReference>
<gene>
    <name evidence="1" type="ORF">BTMF_LOCUS1865</name>
</gene>
<sequence>MICSGTSIFCSSEYFQWSSSLPLHVPNPSALSVFFPMPYTSPCVFKAMICWIPLNSTTVVLSNALALIGCIIFSSGSSSTKSIINLI</sequence>
<name>A0A3P7SSF3_9BILA</name>